<dbReference type="OrthoDB" id="5197219at2"/>
<feature type="compositionally biased region" description="Low complexity" evidence="2">
    <location>
        <begin position="57"/>
        <end position="77"/>
    </location>
</feature>
<sequence>MSSRECLPGNRGYIAIDEVAAWLASITFPTSIEPFGSDNVALDGLPGFLPASAVSGAATSPDSTPESAPEASSAPEPDAVALSAPAAVVAPRSRVEVARGVYDAAMAGLKQIKLLEDGLAACKAVLCDQVMSAAAVEGAALRLDAWQTGVSESSAVTNIALVLHVPEVTAAGLVHHSVELLKDRPSTFEALRSGVVSWRHATCVLTEIATAQASPGVDEKQIAGFEERLLALAVGTTAAGFTSRARRARESLFPDSLSARVKEAFLKRRVGSEPGLDGMSWMTFYLPSLAVESIMTRCTRIARAIMKDSRDKAVLMADSIQAPDRHADGQGNTGAAEGVEHRTLSQLKADVGAMLLMGQDIPANSYSNGPKLTINSQSDASAQKPSTAPYLAPWITPKPGDGVVGGLNADISGVDDVDNDDEPVWEHRISESFTASADSPDLLFVCESPVSPVVAEPPVSSSATELPGDGSGFVDGVIDGVIEDQNLEYFELLRSLRQGAVVEGPPLPRARVIVTVPFLGLLGMTEELGVTAGGGPVPADIARKLLVDAGSFVRVLTDPITGEVLPLAPERYVLRDVERDILQAIAGSCYYPGCTNPVMDTEFDHVVAFEKGGRTTMDNVRPTCRHHHYMRHFKDDKDKQGRYRRYDDPARDGITLRGWTPTITDDGRVSWVTPTGVFEPPLERIQEPPQYPRWLQKRIKKSLKKHKE</sequence>
<dbReference type="InterPro" id="IPR003615">
    <property type="entry name" value="HNH_nuc"/>
</dbReference>
<comment type="similarity">
    <text evidence="1">Belongs to the Rv1128c/1148c/1588c/1702c/1945/3466 family.</text>
</comment>
<accession>A0A2V5IWF5</accession>
<dbReference type="Gene3D" id="1.10.30.50">
    <property type="match status" value="1"/>
</dbReference>
<evidence type="ECO:0000259" key="3">
    <source>
        <dbReference type="Pfam" id="PF01844"/>
    </source>
</evidence>
<dbReference type="InterPro" id="IPR003870">
    <property type="entry name" value="DUF222"/>
</dbReference>
<feature type="domain" description="DUF222" evidence="4">
    <location>
        <begin position="152"/>
        <end position="331"/>
    </location>
</feature>
<dbReference type="Pfam" id="PF02720">
    <property type="entry name" value="DUF222"/>
    <property type="match status" value="1"/>
</dbReference>
<dbReference type="CDD" id="cd00085">
    <property type="entry name" value="HNHc"/>
    <property type="match status" value="1"/>
</dbReference>
<organism evidence="5 6">
    <name type="scientific">Arthrobacter psychrolactophilus</name>
    <dbReference type="NCBI Taxonomy" id="92442"/>
    <lineage>
        <taxon>Bacteria</taxon>
        <taxon>Bacillati</taxon>
        <taxon>Actinomycetota</taxon>
        <taxon>Actinomycetes</taxon>
        <taxon>Micrococcales</taxon>
        <taxon>Micrococcaceae</taxon>
        <taxon>Arthrobacter</taxon>
    </lineage>
</organism>
<evidence type="ECO:0008006" key="7">
    <source>
        <dbReference type="Google" id="ProtNLM"/>
    </source>
</evidence>
<gene>
    <name evidence="5" type="ORF">CVS30_09480</name>
</gene>
<protein>
    <recommendedName>
        <fullName evidence="7">HNH nuclease domain-containing protein</fullName>
    </recommendedName>
</protein>
<evidence type="ECO:0000256" key="1">
    <source>
        <dbReference type="ARBA" id="ARBA00023450"/>
    </source>
</evidence>
<dbReference type="RefSeq" id="WP_110485094.1">
    <property type="nucleotide sequence ID" value="NZ_QJVC01000007.1"/>
</dbReference>
<dbReference type="AlphaFoldDB" id="A0A2V5IWF5"/>
<feature type="domain" description="HNH" evidence="3">
    <location>
        <begin position="594"/>
        <end position="632"/>
    </location>
</feature>
<proteinExistence type="inferred from homology"/>
<evidence type="ECO:0000313" key="6">
    <source>
        <dbReference type="Proteomes" id="UP000247980"/>
    </source>
</evidence>
<comment type="caution">
    <text evidence="5">The sequence shown here is derived from an EMBL/GenBank/DDBJ whole genome shotgun (WGS) entry which is preliminary data.</text>
</comment>
<name>A0A2V5IWF5_9MICC</name>
<dbReference type="EMBL" id="QJVC01000007">
    <property type="protein sequence ID" value="PYI38554.1"/>
    <property type="molecule type" value="Genomic_DNA"/>
</dbReference>
<dbReference type="GO" id="GO:0003676">
    <property type="term" value="F:nucleic acid binding"/>
    <property type="evidence" value="ECO:0007669"/>
    <property type="project" value="InterPro"/>
</dbReference>
<dbReference type="InterPro" id="IPR002711">
    <property type="entry name" value="HNH"/>
</dbReference>
<evidence type="ECO:0000313" key="5">
    <source>
        <dbReference type="EMBL" id="PYI38554.1"/>
    </source>
</evidence>
<dbReference type="Proteomes" id="UP000247980">
    <property type="component" value="Unassembled WGS sequence"/>
</dbReference>
<dbReference type="GO" id="GO:0004519">
    <property type="term" value="F:endonuclease activity"/>
    <property type="evidence" value="ECO:0007669"/>
    <property type="project" value="InterPro"/>
</dbReference>
<keyword evidence="6" id="KW-1185">Reference proteome</keyword>
<reference evidence="5 6" key="1">
    <citation type="submission" date="2018-05" db="EMBL/GenBank/DDBJ databases">
        <title>Genetic diversity of glacier-inhabiting Cryobacterium bacteria in China and description of Cryobacterium mengkeensis sp. nov. and Arthrobacter glacialis sp. nov.</title>
        <authorList>
            <person name="Liu Q."/>
            <person name="Xin Y.-H."/>
        </authorList>
    </citation>
    <scope>NUCLEOTIDE SEQUENCE [LARGE SCALE GENOMIC DNA]</scope>
    <source>
        <strain evidence="5 6">B7</strain>
    </source>
</reference>
<dbReference type="Pfam" id="PF01844">
    <property type="entry name" value="HNH"/>
    <property type="match status" value="1"/>
</dbReference>
<evidence type="ECO:0000256" key="2">
    <source>
        <dbReference type="SAM" id="MobiDB-lite"/>
    </source>
</evidence>
<dbReference type="GO" id="GO:0008270">
    <property type="term" value="F:zinc ion binding"/>
    <property type="evidence" value="ECO:0007669"/>
    <property type="project" value="InterPro"/>
</dbReference>
<feature type="region of interest" description="Disordered" evidence="2">
    <location>
        <begin position="55"/>
        <end position="77"/>
    </location>
</feature>
<evidence type="ECO:0000259" key="4">
    <source>
        <dbReference type="Pfam" id="PF02720"/>
    </source>
</evidence>